<feature type="domain" description="GFO/IDH/MocA-like oxidoreductase" evidence="4">
    <location>
        <begin position="134"/>
        <end position="247"/>
    </location>
</feature>
<dbReference type="Gene3D" id="3.30.360.10">
    <property type="entry name" value="Dihydrodipicolinate Reductase, domain 2"/>
    <property type="match status" value="1"/>
</dbReference>
<name>A0A1M5J214_9FLAO</name>
<evidence type="ECO:0000256" key="1">
    <source>
        <dbReference type="ARBA" id="ARBA00010928"/>
    </source>
</evidence>
<feature type="domain" description="Gfo/Idh/MocA-like oxidoreductase N-terminal" evidence="3">
    <location>
        <begin position="5"/>
        <end position="123"/>
    </location>
</feature>
<dbReference type="InterPro" id="IPR055170">
    <property type="entry name" value="GFO_IDH_MocA-like_dom"/>
</dbReference>
<evidence type="ECO:0000259" key="3">
    <source>
        <dbReference type="Pfam" id="PF01408"/>
    </source>
</evidence>
<reference evidence="6" key="1">
    <citation type="submission" date="2016-11" db="EMBL/GenBank/DDBJ databases">
        <authorList>
            <person name="Varghese N."/>
            <person name="Submissions S."/>
        </authorList>
    </citation>
    <scope>NUCLEOTIDE SEQUENCE [LARGE SCALE GENOMIC DNA]</scope>
    <source>
        <strain evidence="6">DSM 22638</strain>
    </source>
</reference>
<gene>
    <name evidence="5" type="ORF">SAMN04488116_1065</name>
</gene>
<evidence type="ECO:0000256" key="2">
    <source>
        <dbReference type="ARBA" id="ARBA00023002"/>
    </source>
</evidence>
<dbReference type="GO" id="GO:0000166">
    <property type="term" value="F:nucleotide binding"/>
    <property type="evidence" value="ECO:0007669"/>
    <property type="project" value="InterPro"/>
</dbReference>
<dbReference type="GO" id="GO:0016491">
    <property type="term" value="F:oxidoreductase activity"/>
    <property type="evidence" value="ECO:0007669"/>
    <property type="project" value="UniProtKB-KW"/>
</dbReference>
<evidence type="ECO:0000313" key="6">
    <source>
        <dbReference type="Proteomes" id="UP000184532"/>
    </source>
</evidence>
<dbReference type="Pfam" id="PF22725">
    <property type="entry name" value="GFO_IDH_MocA_C3"/>
    <property type="match status" value="1"/>
</dbReference>
<dbReference type="STRING" id="570519.SAMN04488116_1065"/>
<accession>A0A1M5J214</accession>
<dbReference type="SUPFAM" id="SSF55347">
    <property type="entry name" value="Glyceraldehyde-3-phosphate dehydrogenase-like, C-terminal domain"/>
    <property type="match status" value="1"/>
</dbReference>
<dbReference type="PANTHER" id="PTHR22604:SF105">
    <property type="entry name" value="TRANS-1,2-DIHYDROBENZENE-1,2-DIOL DEHYDROGENASE"/>
    <property type="match status" value="1"/>
</dbReference>
<dbReference type="OrthoDB" id="9815825at2"/>
<dbReference type="SUPFAM" id="SSF51735">
    <property type="entry name" value="NAD(P)-binding Rossmann-fold domains"/>
    <property type="match status" value="1"/>
</dbReference>
<dbReference type="InterPro" id="IPR050984">
    <property type="entry name" value="Gfo/Idh/MocA_domain"/>
</dbReference>
<dbReference type="PANTHER" id="PTHR22604">
    <property type="entry name" value="OXIDOREDUCTASES"/>
    <property type="match status" value="1"/>
</dbReference>
<dbReference type="InterPro" id="IPR000683">
    <property type="entry name" value="Gfo/Idh/MocA-like_OxRdtase_N"/>
</dbReference>
<evidence type="ECO:0000313" key="5">
    <source>
        <dbReference type="EMBL" id="SHG34405.1"/>
    </source>
</evidence>
<dbReference type="Proteomes" id="UP000184532">
    <property type="component" value="Unassembled WGS sequence"/>
</dbReference>
<evidence type="ECO:0000259" key="4">
    <source>
        <dbReference type="Pfam" id="PF22725"/>
    </source>
</evidence>
<comment type="similarity">
    <text evidence="1">Belongs to the Gfo/Idh/MocA family.</text>
</comment>
<dbReference type="EMBL" id="FQWL01000001">
    <property type="protein sequence ID" value="SHG34405.1"/>
    <property type="molecule type" value="Genomic_DNA"/>
</dbReference>
<sequence>MERKIRWGIVGPGNIAHKFTSDLKLVEGAEVTAVASRNRDKAEKFADEFEIGHVFGSYDELFASDSADIVYIATPHVFHKELAIKAMNHGKHVLCEKPMGVNRGEVEEMIKVAKANKVFLMEGLWSRFNPSVVKTMQMVEEGAIGEVSYLHADFAFYGMDRDESSRILDPNLASGSLLDIGIYPIFLAYLILGKPTEISAFSNFHQNGTELQTSMIFHYNKAQAILYSGLTTASKMEAEVSGSTGEIFIHPRWHEAKGLTSMVNGEEKVWDMPVLGNGFTYEIEEVQQCLWERKLQSDKWSHQNSLDLVGLMDTIRQKTGIKFPFEA</sequence>
<proteinExistence type="inferred from homology"/>
<dbReference type="Gene3D" id="3.40.50.720">
    <property type="entry name" value="NAD(P)-binding Rossmann-like Domain"/>
    <property type="match status" value="1"/>
</dbReference>
<protein>
    <submittedName>
        <fullName evidence="5">Predicted dehydrogenase</fullName>
    </submittedName>
</protein>
<organism evidence="5 6">
    <name type="scientific">Flagellimonas flava</name>
    <dbReference type="NCBI Taxonomy" id="570519"/>
    <lineage>
        <taxon>Bacteria</taxon>
        <taxon>Pseudomonadati</taxon>
        <taxon>Bacteroidota</taxon>
        <taxon>Flavobacteriia</taxon>
        <taxon>Flavobacteriales</taxon>
        <taxon>Flavobacteriaceae</taxon>
        <taxon>Flagellimonas</taxon>
    </lineage>
</organism>
<dbReference type="AlphaFoldDB" id="A0A1M5J214"/>
<dbReference type="RefSeq" id="WP_073176891.1">
    <property type="nucleotide sequence ID" value="NZ_FQWL01000001.1"/>
</dbReference>
<dbReference type="InterPro" id="IPR036291">
    <property type="entry name" value="NAD(P)-bd_dom_sf"/>
</dbReference>
<keyword evidence="2" id="KW-0560">Oxidoreductase</keyword>
<keyword evidence="6" id="KW-1185">Reference proteome</keyword>
<dbReference type="Pfam" id="PF01408">
    <property type="entry name" value="GFO_IDH_MocA"/>
    <property type="match status" value="1"/>
</dbReference>